<evidence type="ECO:0000313" key="1">
    <source>
        <dbReference type="EMBL" id="MFC5948246.1"/>
    </source>
</evidence>
<dbReference type="Proteomes" id="UP001596119">
    <property type="component" value="Unassembled WGS sequence"/>
</dbReference>
<protein>
    <recommendedName>
        <fullName evidence="3">Cupin</fullName>
    </recommendedName>
</protein>
<proteinExistence type="predicted"/>
<organism evidence="1 2">
    <name type="scientific">Pseudonocardia lutea</name>
    <dbReference type="NCBI Taxonomy" id="2172015"/>
    <lineage>
        <taxon>Bacteria</taxon>
        <taxon>Bacillati</taxon>
        <taxon>Actinomycetota</taxon>
        <taxon>Actinomycetes</taxon>
        <taxon>Pseudonocardiales</taxon>
        <taxon>Pseudonocardiaceae</taxon>
        <taxon>Pseudonocardia</taxon>
    </lineage>
</organism>
<reference evidence="2" key="1">
    <citation type="journal article" date="2019" name="Int. J. Syst. Evol. Microbiol.">
        <title>The Global Catalogue of Microorganisms (GCM) 10K type strain sequencing project: providing services to taxonomists for standard genome sequencing and annotation.</title>
        <authorList>
            <consortium name="The Broad Institute Genomics Platform"/>
            <consortium name="The Broad Institute Genome Sequencing Center for Infectious Disease"/>
            <person name="Wu L."/>
            <person name="Ma J."/>
        </authorList>
    </citation>
    <scope>NUCLEOTIDE SEQUENCE [LARGE SCALE GENOMIC DNA]</scope>
    <source>
        <strain evidence="2">CGMCC 4.7397</strain>
    </source>
</reference>
<gene>
    <name evidence="1" type="ORF">ACFQH9_08155</name>
</gene>
<evidence type="ECO:0000313" key="2">
    <source>
        <dbReference type="Proteomes" id="UP001596119"/>
    </source>
</evidence>
<dbReference type="EMBL" id="JBHSQK010000013">
    <property type="protein sequence ID" value="MFC5948246.1"/>
    <property type="molecule type" value="Genomic_DNA"/>
</dbReference>
<keyword evidence="2" id="KW-1185">Reference proteome</keyword>
<sequence length="40" mass="4287">MTSKLSLGRGDLIAVPDARHTLEALEDISVLLTVAKQQVP</sequence>
<name>A0ABW1I3L0_9PSEU</name>
<accession>A0ABW1I3L0</accession>
<dbReference type="RefSeq" id="WP_379565307.1">
    <property type="nucleotide sequence ID" value="NZ_JBHSQK010000013.1"/>
</dbReference>
<comment type="caution">
    <text evidence="1">The sequence shown here is derived from an EMBL/GenBank/DDBJ whole genome shotgun (WGS) entry which is preliminary data.</text>
</comment>
<evidence type="ECO:0008006" key="3">
    <source>
        <dbReference type="Google" id="ProtNLM"/>
    </source>
</evidence>